<proteinExistence type="inferred from homology"/>
<reference evidence="10 11" key="1">
    <citation type="submission" date="2019-06" db="EMBL/GenBank/DDBJ databases">
        <title>Persicimonas caeni gen. nov., sp. nov., a predatory bacterium isolated from solar saltern.</title>
        <authorList>
            <person name="Wang S."/>
        </authorList>
    </citation>
    <scope>NUCLEOTIDE SEQUENCE [LARGE SCALE GENOMIC DNA]</scope>
    <source>
        <strain evidence="10 11">YN101</strain>
    </source>
</reference>
<protein>
    <submittedName>
        <fullName evidence="10">Transposase</fullName>
    </submittedName>
</protein>
<dbReference type="PIRSF" id="PIRSF003073">
    <property type="entry name" value="DNAC_TnpB_IstB"/>
    <property type="match status" value="1"/>
</dbReference>
<dbReference type="EMBL" id="CP041186">
    <property type="protein sequence ID" value="QDG51052.1"/>
    <property type="molecule type" value="Genomic_DNA"/>
</dbReference>
<feature type="domain" description="AAA+ ATPase" evidence="4">
    <location>
        <begin position="99"/>
        <end position="234"/>
    </location>
</feature>
<organism evidence="10 11">
    <name type="scientific">Persicimonas caeni</name>
    <dbReference type="NCBI Taxonomy" id="2292766"/>
    <lineage>
        <taxon>Bacteria</taxon>
        <taxon>Deltaproteobacteria</taxon>
        <taxon>Bradymonadales</taxon>
        <taxon>Bradymonadaceae</taxon>
        <taxon>Persicimonas</taxon>
    </lineage>
</organism>
<dbReference type="Proteomes" id="UP000315995">
    <property type="component" value="Chromosome"/>
</dbReference>
<dbReference type="InterPro" id="IPR047661">
    <property type="entry name" value="IstB"/>
</dbReference>
<gene>
    <name evidence="5" type="ORF">FIV42_00760</name>
    <name evidence="6" type="ORF">FIV42_06325</name>
    <name evidence="7" type="ORF">FIV42_09995</name>
    <name evidence="8" type="ORF">FIV42_22935</name>
    <name evidence="9" type="ORF">FIV42_25085</name>
    <name evidence="10" type="ORF">FIV42_25865</name>
</gene>
<dbReference type="Pfam" id="PF01695">
    <property type="entry name" value="IstB_IS21"/>
    <property type="match status" value="1"/>
</dbReference>
<sequence length="250" mass="28522">MSARDDLVPILKRLRLSGLLNTLELRAEQAVDDKLGYVDFVYRLLHDEVERRDANKLTRLIRQADFEAHKTLQDFDFSFNPKIPRERIIELGTTSFVERQENVLLVGPAGTGKSHIAQALGHRACRAGYKTRYVAAHQLLSELRAARADRSWDKLMYKLCAVDLLIIDDLGLRPLAQDEPVDLYELIRRRYEQGSLVITSNRAIDEWYAMFGDALLASSAMDRLLHHCHVVTLDGHSYRNPPSKARAKTA</sequence>
<dbReference type="GO" id="GO:0006260">
    <property type="term" value="P:DNA replication"/>
    <property type="evidence" value="ECO:0007669"/>
    <property type="project" value="TreeGrafter"/>
</dbReference>
<evidence type="ECO:0000313" key="8">
    <source>
        <dbReference type="EMBL" id="QDG53495.1"/>
    </source>
</evidence>
<dbReference type="InterPro" id="IPR002611">
    <property type="entry name" value="IstB_ATP-bd"/>
</dbReference>
<keyword evidence="3" id="KW-0067">ATP-binding</keyword>
<evidence type="ECO:0000256" key="1">
    <source>
        <dbReference type="ARBA" id="ARBA00008059"/>
    </source>
</evidence>
<evidence type="ECO:0000313" key="6">
    <source>
        <dbReference type="EMBL" id="QDG50361.1"/>
    </source>
</evidence>
<dbReference type="AlphaFoldDB" id="A0A4Y6Q0J7"/>
<dbReference type="GO" id="GO:0005524">
    <property type="term" value="F:ATP binding"/>
    <property type="evidence" value="ECO:0007669"/>
    <property type="project" value="UniProtKB-KW"/>
</dbReference>
<name>A0A4Y6Q0J7_PERCE</name>
<keyword evidence="11" id="KW-1185">Reference proteome</keyword>
<dbReference type="EMBL" id="CP041186">
    <property type="protein sequence ID" value="QDG54043.1"/>
    <property type="molecule type" value="Genomic_DNA"/>
</dbReference>
<dbReference type="PANTHER" id="PTHR30050:SF4">
    <property type="entry name" value="ATP-BINDING PROTEIN RV3427C IN INSERTION SEQUENCE-RELATED"/>
    <property type="match status" value="1"/>
</dbReference>
<evidence type="ECO:0000256" key="2">
    <source>
        <dbReference type="ARBA" id="ARBA00022741"/>
    </source>
</evidence>
<evidence type="ECO:0000313" key="10">
    <source>
        <dbReference type="EMBL" id="QDG54043.1"/>
    </source>
</evidence>
<dbReference type="PANTHER" id="PTHR30050">
    <property type="entry name" value="CHROMOSOMAL REPLICATION INITIATOR PROTEIN DNAA"/>
    <property type="match status" value="1"/>
</dbReference>
<evidence type="ECO:0000313" key="11">
    <source>
        <dbReference type="Proteomes" id="UP000315995"/>
    </source>
</evidence>
<comment type="similarity">
    <text evidence="1">Belongs to the IS21/IS1162 putative ATP-binding protein family.</text>
</comment>
<evidence type="ECO:0000313" key="9">
    <source>
        <dbReference type="EMBL" id="QDG53897.1"/>
    </source>
</evidence>
<dbReference type="EMBL" id="CP041186">
    <property type="protein sequence ID" value="QDG53495.1"/>
    <property type="molecule type" value="Genomic_DNA"/>
</dbReference>
<dbReference type="NCBIfam" id="NF038214">
    <property type="entry name" value="IS21_help_AAA"/>
    <property type="match status" value="1"/>
</dbReference>
<dbReference type="InterPro" id="IPR028350">
    <property type="entry name" value="DNAC/IstB-like"/>
</dbReference>
<evidence type="ECO:0000313" key="7">
    <source>
        <dbReference type="EMBL" id="QDG51052.1"/>
    </source>
</evidence>
<evidence type="ECO:0000256" key="3">
    <source>
        <dbReference type="ARBA" id="ARBA00022840"/>
    </source>
</evidence>
<dbReference type="EMBL" id="CP041186">
    <property type="protein sequence ID" value="QDG49315.1"/>
    <property type="molecule type" value="Genomic_DNA"/>
</dbReference>
<accession>A0A5B8Y7C9</accession>
<evidence type="ECO:0000259" key="4">
    <source>
        <dbReference type="SMART" id="SM00382"/>
    </source>
</evidence>
<dbReference type="EMBL" id="CP041186">
    <property type="protein sequence ID" value="QDG50361.1"/>
    <property type="molecule type" value="Genomic_DNA"/>
</dbReference>
<dbReference type="CDD" id="cd00009">
    <property type="entry name" value="AAA"/>
    <property type="match status" value="1"/>
</dbReference>
<dbReference type="SMART" id="SM00382">
    <property type="entry name" value="AAA"/>
    <property type="match status" value="1"/>
</dbReference>
<dbReference type="OrthoDB" id="8150723at2"/>
<dbReference type="SUPFAM" id="SSF52540">
    <property type="entry name" value="P-loop containing nucleoside triphosphate hydrolases"/>
    <property type="match status" value="1"/>
</dbReference>
<dbReference type="Gene3D" id="3.40.50.300">
    <property type="entry name" value="P-loop containing nucleotide triphosphate hydrolases"/>
    <property type="match status" value="1"/>
</dbReference>
<dbReference type="InterPro" id="IPR003593">
    <property type="entry name" value="AAA+_ATPase"/>
</dbReference>
<dbReference type="InterPro" id="IPR027417">
    <property type="entry name" value="P-loop_NTPase"/>
</dbReference>
<accession>A0A4Y6Q0J7</accession>
<evidence type="ECO:0000313" key="5">
    <source>
        <dbReference type="EMBL" id="QDG49315.1"/>
    </source>
</evidence>
<dbReference type="EMBL" id="CP041186">
    <property type="protein sequence ID" value="QDG53897.1"/>
    <property type="molecule type" value="Genomic_DNA"/>
</dbReference>
<dbReference type="RefSeq" id="WP_141195814.1">
    <property type="nucleotide sequence ID" value="NZ_CP041186.1"/>
</dbReference>
<keyword evidence="2" id="KW-0547">Nucleotide-binding</keyword>